<evidence type="ECO:0000313" key="1">
    <source>
        <dbReference type="EMBL" id="GMF07799.1"/>
    </source>
</evidence>
<dbReference type="EMBL" id="BSXS01016469">
    <property type="protein sequence ID" value="GMF07799.1"/>
    <property type="molecule type" value="Genomic_DNA"/>
</dbReference>
<protein>
    <submittedName>
        <fullName evidence="1">Unnamed protein product</fullName>
    </submittedName>
</protein>
<comment type="caution">
    <text evidence="1">The sequence shown here is derived from an EMBL/GenBank/DDBJ whole genome shotgun (WGS) entry which is preliminary data.</text>
</comment>
<proteinExistence type="predicted"/>
<keyword evidence="2" id="KW-1185">Reference proteome</keyword>
<organism evidence="1 2">
    <name type="scientific">Ambrosiozyma monospora</name>
    <name type="common">Yeast</name>
    <name type="synonym">Endomycopsis monosporus</name>
    <dbReference type="NCBI Taxonomy" id="43982"/>
    <lineage>
        <taxon>Eukaryota</taxon>
        <taxon>Fungi</taxon>
        <taxon>Dikarya</taxon>
        <taxon>Ascomycota</taxon>
        <taxon>Saccharomycotina</taxon>
        <taxon>Pichiomycetes</taxon>
        <taxon>Pichiales</taxon>
        <taxon>Pichiaceae</taxon>
        <taxon>Ambrosiozyma</taxon>
    </lineage>
</organism>
<reference evidence="1" key="1">
    <citation type="submission" date="2023-04" db="EMBL/GenBank/DDBJ databases">
        <title>Ambrosiozyma monospora NBRC 10751.</title>
        <authorList>
            <person name="Ichikawa N."/>
            <person name="Sato H."/>
            <person name="Tonouchi N."/>
        </authorList>
    </citation>
    <scope>NUCLEOTIDE SEQUENCE</scope>
    <source>
        <strain evidence="1">NBRC 10751</strain>
    </source>
</reference>
<gene>
    <name evidence="1" type="ORF">Amon02_001304600</name>
</gene>
<dbReference type="Proteomes" id="UP001165064">
    <property type="component" value="Unassembled WGS sequence"/>
</dbReference>
<evidence type="ECO:0000313" key="2">
    <source>
        <dbReference type="Proteomes" id="UP001165064"/>
    </source>
</evidence>
<sequence>MFQFSNIANIYFLFVIILGAWSIFGVQNPGMQAVPLIVVVALTAIKDAFEDNRRAASDLEMNASRIHVIVGPHNPNVIVDNVSLWRRFKKACTRMMRKSIRAMNPKKDKGVDVTELQEEDVVDTFSLTSPRKSMATQRRSIASRPAAKISPFVPNTVSNPNITPEMTYKFRNNFWKNVNVGDIIRVRNNEEVPSDAVILSTSDPDGFN</sequence>
<name>A0ACB5UCG1_AMBMO</name>
<accession>A0ACB5UCG1</accession>